<proteinExistence type="predicted"/>
<accession>A0A0E9TG53</accession>
<protein>
    <submittedName>
        <fullName evidence="1">Uncharacterized protein</fullName>
    </submittedName>
</protein>
<organism evidence="1">
    <name type="scientific">Anguilla anguilla</name>
    <name type="common">European freshwater eel</name>
    <name type="synonym">Muraena anguilla</name>
    <dbReference type="NCBI Taxonomy" id="7936"/>
    <lineage>
        <taxon>Eukaryota</taxon>
        <taxon>Metazoa</taxon>
        <taxon>Chordata</taxon>
        <taxon>Craniata</taxon>
        <taxon>Vertebrata</taxon>
        <taxon>Euteleostomi</taxon>
        <taxon>Actinopterygii</taxon>
        <taxon>Neopterygii</taxon>
        <taxon>Teleostei</taxon>
        <taxon>Anguilliformes</taxon>
        <taxon>Anguillidae</taxon>
        <taxon>Anguilla</taxon>
    </lineage>
</organism>
<dbReference type="EMBL" id="GBXM01056707">
    <property type="protein sequence ID" value="JAH51870.1"/>
    <property type="molecule type" value="Transcribed_RNA"/>
</dbReference>
<reference evidence="1" key="2">
    <citation type="journal article" date="2015" name="Fish Shellfish Immunol.">
        <title>Early steps in the European eel (Anguilla anguilla)-Vibrio vulnificus interaction in the gills: Role of the RtxA13 toxin.</title>
        <authorList>
            <person name="Callol A."/>
            <person name="Pajuelo D."/>
            <person name="Ebbesson L."/>
            <person name="Teles M."/>
            <person name="MacKenzie S."/>
            <person name="Amaro C."/>
        </authorList>
    </citation>
    <scope>NUCLEOTIDE SEQUENCE</scope>
</reference>
<dbReference type="AlphaFoldDB" id="A0A0E9TG53"/>
<sequence>MTNPENRRPVSLLNVNGKIYQRLFPLD</sequence>
<name>A0A0E9TG53_ANGAN</name>
<evidence type="ECO:0000313" key="1">
    <source>
        <dbReference type="EMBL" id="JAH51870.1"/>
    </source>
</evidence>
<reference evidence="1" key="1">
    <citation type="submission" date="2014-11" db="EMBL/GenBank/DDBJ databases">
        <authorList>
            <person name="Amaro Gonzalez C."/>
        </authorList>
    </citation>
    <scope>NUCLEOTIDE SEQUENCE</scope>
</reference>